<dbReference type="EMBL" id="CADCWF010000110">
    <property type="protein sequence ID" value="CAA9551054.1"/>
    <property type="molecule type" value="Genomic_DNA"/>
</dbReference>
<dbReference type="GO" id="GO:0015627">
    <property type="term" value="C:type II protein secretion system complex"/>
    <property type="evidence" value="ECO:0007669"/>
    <property type="project" value="TreeGrafter"/>
</dbReference>
<evidence type="ECO:0000313" key="3">
    <source>
        <dbReference type="EMBL" id="CAA9551054.1"/>
    </source>
</evidence>
<evidence type="ECO:0000256" key="1">
    <source>
        <dbReference type="SAM" id="MobiDB-lite"/>
    </source>
</evidence>
<dbReference type="GO" id="GO:0003677">
    <property type="term" value="F:DNA binding"/>
    <property type="evidence" value="ECO:0007669"/>
    <property type="project" value="InterPro"/>
</dbReference>
<feature type="compositionally biased region" description="Low complexity" evidence="1">
    <location>
        <begin position="102"/>
        <end position="113"/>
    </location>
</feature>
<dbReference type="InterPro" id="IPR010994">
    <property type="entry name" value="RuvA_2-like"/>
</dbReference>
<organism evidence="3">
    <name type="scientific">uncultured Thermomicrobiales bacterium</name>
    <dbReference type="NCBI Taxonomy" id="1645740"/>
    <lineage>
        <taxon>Bacteria</taxon>
        <taxon>Pseudomonadati</taxon>
        <taxon>Thermomicrobiota</taxon>
        <taxon>Thermomicrobia</taxon>
        <taxon>Thermomicrobiales</taxon>
        <taxon>environmental samples</taxon>
    </lineage>
</organism>
<feature type="domain" description="Helix-hairpin-helix DNA-binding motif class 1" evidence="2">
    <location>
        <begin position="166"/>
        <end position="185"/>
    </location>
</feature>
<dbReference type="SUPFAM" id="SSF47781">
    <property type="entry name" value="RuvA domain 2-like"/>
    <property type="match status" value="1"/>
</dbReference>
<dbReference type="PANTHER" id="PTHR21180:SF32">
    <property type="entry name" value="ENDONUCLEASE_EXONUCLEASE_PHOSPHATASE FAMILY DOMAIN-CONTAINING PROTEIN 1"/>
    <property type="match status" value="1"/>
</dbReference>
<reference evidence="3" key="1">
    <citation type="submission" date="2020-02" db="EMBL/GenBank/DDBJ databases">
        <authorList>
            <person name="Meier V. D."/>
        </authorList>
    </citation>
    <scope>NUCLEOTIDE SEQUENCE</scope>
    <source>
        <strain evidence="3">AVDCRST_MAG59</strain>
    </source>
</reference>
<name>A0A6J4UHT7_9BACT</name>
<dbReference type="Pfam" id="PF10531">
    <property type="entry name" value="SLBB"/>
    <property type="match status" value="1"/>
</dbReference>
<dbReference type="SMART" id="SM00278">
    <property type="entry name" value="HhH1"/>
    <property type="match status" value="2"/>
</dbReference>
<accession>A0A6J4UHT7</accession>
<dbReference type="InterPro" id="IPR003583">
    <property type="entry name" value="Hlx-hairpin-Hlx_DNA-bd_motif"/>
</dbReference>
<dbReference type="Pfam" id="PF12836">
    <property type="entry name" value="HHH_3"/>
    <property type="match status" value="1"/>
</dbReference>
<dbReference type="InterPro" id="IPR051675">
    <property type="entry name" value="Endo/Exo/Phosphatase_dom_1"/>
</dbReference>
<evidence type="ECO:0000259" key="2">
    <source>
        <dbReference type="SMART" id="SM00278"/>
    </source>
</evidence>
<protein>
    <recommendedName>
        <fullName evidence="2">Helix-hairpin-helix DNA-binding motif class 1 domain-containing protein</fullName>
    </recommendedName>
</protein>
<feature type="domain" description="Helix-hairpin-helix DNA-binding motif class 1" evidence="2">
    <location>
        <begin position="196"/>
        <end position="215"/>
    </location>
</feature>
<feature type="region of interest" description="Disordered" evidence="1">
    <location>
        <begin position="102"/>
        <end position="158"/>
    </location>
</feature>
<proteinExistence type="predicted"/>
<dbReference type="PANTHER" id="PTHR21180">
    <property type="entry name" value="ENDONUCLEASE/EXONUCLEASE/PHOSPHATASE FAMILY DOMAIN-CONTAINING PROTEIN 1"/>
    <property type="match status" value="1"/>
</dbReference>
<gene>
    <name evidence="3" type="ORF">AVDCRST_MAG59-1761</name>
</gene>
<sequence>MSRLVVGVLAAVAAVVLVGALFRLFDSASAPPIVIADPPGPEEIVVAVEGAVATPGLYRLPGDARHGDAIAAAGGLAGDADQALVNPARRLYDEDRLVVPSRAPVETAAPAAATRDDAAAESTTISGDRDDDDPSPTEPPLAPIAVTASNGGGGPSPIDINAASAAELDALPGIGPALAERIVDLRSERGAFRSVEELEQVEGISPRMVEEIRPLVSLGG</sequence>
<dbReference type="AlphaFoldDB" id="A0A6J4UHT7"/>
<dbReference type="GO" id="GO:0015628">
    <property type="term" value="P:protein secretion by the type II secretion system"/>
    <property type="evidence" value="ECO:0007669"/>
    <property type="project" value="TreeGrafter"/>
</dbReference>
<dbReference type="GO" id="GO:0006281">
    <property type="term" value="P:DNA repair"/>
    <property type="evidence" value="ECO:0007669"/>
    <property type="project" value="InterPro"/>
</dbReference>
<dbReference type="InterPro" id="IPR019554">
    <property type="entry name" value="Soluble_ligand-bd"/>
</dbReference>
<dbReference type="Gene3D" id="1.10.150.320">
    <property type="entry name" value="Photosystem II 12 kDa extrinsic protein"/>
    <property type="match status" value="1"/>
</dbReference>
<dbReference type="Gene3D" id="3.10.560.10">
    <property type="entry name" value="Outer membrane lipoprotein wza domain like"/>
    <property type="match status" value="1"/>
</dbReference>